<evidence type="ECO:0000256" key="10">
    <source>
        <dbReference type="ARBA" id="ARBA00023235"/>
    </source>
</evidence>
<dbReference type="EC" id="3.1.-.-" evidence="13"/>
<dbReference type="GO" id="GO:0003678">
    <property type="term" value="F:DNA helicase activity"/>
    <property type="evidence" value="ECO:0007669"/>
    <property type="project" value="UniProtKB-EC"/>
</dbReference>
<evidence type="ECO:0000256" key="16">
    <source>
        <dbReference type="SAM" id="MobiDB-lite"/>
    </source>
</evidence>
<accession>A0ABS2PDC8</accession>
<dbReference type="Pfam" id="PF00580">
    <property type="entry name" value="UvrD-helicase"/>
    <property type="match status" value="1"/>
</dbReference>
<keyword evidence="8 13" id="KW-0238">DNA-binding</keyword>
<dbReference type="PANTHER" id="PTHR11070:SF48">
    <property type="entry name" value="ATP-DEPENDENT HELICASE_NUCLEASE SUBUNIT A"/>
    <property type="match status" value="1"/>
</dbReference>
<name>A0ABS2PDC8_9BACL</name>
<organism evidence="19 20">
    <name type="scientific">Geomicrobium sediminis</name>
    <dbReference type="NCBI Taxonomy" id="1347788"/>
    <lineage>
        <taxon>Bacteria</taxon>
        <taxon>Bacillati</taxon>
        <taxon>Bacillota</taxon>
        <taxon>Bacilli</taxon>
        <taxon>Bacillales</taxon>
        <taxon>Geomicrobium</taxon>
    </lineage>
</organism>
<evidence type="ECO:0000256" key="15">
    <source>
        <dbReference type="SAM" id="Coils"/>
    </source>
</evidence>
<keyword evidence="20" id="KW-1185">Reference proteome</keyword>
<dbReference type="NCBIfam" id="TIGR02785">
    <property type="entry name" value="addA_Gpos"/>
    <property type="match status" value="1"/>
</dbReference>
<dbReference type="Pfam" id="PF13361">
    <property type="entry name" value="UvrD_C"/>
    <property type="match status" value="1"/>
</dbReference>
<keyword evidence="3 13" id="KW-0227">DNA damage</keyword>
<dbReference type="InterPro" id="IPR027417">
    <property type="entry name" value="P-loop_NTPase"/>
</dbReference>
<comment type="subunit">
    <text evidence="13">Heterodimer of AddA and AddB/RexB.</text>
</comment>
<comment type="cofactor">
    <cofactor evidence="13">
        <name>Mg(2+)</name>
        <dbReference type="ChEBI" id="CHEBI:18420"/>
    </cofactor>
</comment>
<dbReference type="PANTHER" id="PTHR11070">
    <property type="entry name" value="UVRD / RECB / PCRA DNA HELICASE FAMILY MEMBER"/>
    <property type="match status" value="1"/>
</dbReference>
<feature type="compositionally biased region" description="Polar residues" evidence="16">
    <location>
        <begin position="1041"/>
        <end position="1058"/>
    </location>
</feature>
<comment type="caution">
    <text evidence="19">The sequence shown here is derived from an EMBL/GenBank/DDBJ whole genome shotgun (WGS) entry which is preliminary data.</text>
</comment>
<dbReference type="Proteomes" id="UP000741863">
    <property type="component" value="Unassembled WGS sequence"/>
</dbReference>
<evidence type="ECO:0000259" key="17">
    <source>
        <dbReference type="PROSITE" id="PS51198"/>
    </source>
</evidence>
<keyword evidence="2 13" id="KW-0547">Nucleotide-binding</keyword>
<dbReference type="PROSITE" id="PS51217">
    <property type="entry name" value="UVRD_HELICASE_CTER"/>
    <property type="match status" value="1"/>
</dbReference>
<evidence type="ECO:0000256" key="12">
    <source>
        <dbReference type="ARBA" id="ARBA00048988"/>
    </source>
</evidence>
<feature type="region of interest" description="Disordered" evidence="16">
    <location>
        <begin position="1036"/>
        <end position="1058"/>
    </location>
</feature>
<evidence type="ECO:0000256" key="3">
    <source>
        <dbReference type="ARBA" id="ARBA00022763"/>
    </source>
</evidence>
<keyword evidence="10 13" id="KW-0413">Isomerase</keyword>
<dbReference type="Gene3D" id="3.40.50.300">
    <property type="entry name" value="P-loop containing nucleotide triphosphate hydrolases"/>
    <property type="match status" value="4"/>
</dbReference>
<evidence type="ECO:0000256" key="13">
    <source>
        <dbReference type="HAMAP-Rule" id="MF_01451"/>
    </source>
</evidence>
<evidence type="ECO:0000259" key="18">
    <source>
        <dbReference type="PROSITE" id="PS51217"/>
    </source>
</evidence>
<evidence type="ECO:0000256" key="5">
    <source>
        <dbReference type="ARBA" id="ARBA00022806"/>
    </source>
</evidence>
<gene>
    <name evidence="13" type="primary">addA</name>
    <name evidence="19" type="ORF">JOD17_002536</name>
</gene>
<evidence type="ECO:0000313" key="19">
    <source>
        <dbReference type="EMBL" id="MBM7633442.1"/>
    </source>
</evidence>
<dbReference type="InterPro" id="IPR000212">
    <property type="entry name" value="DNA_helicase_UvrD/REP"/>
</dbReference>
<comment type="catalytic activity">
    <reaction evidence="12 13">
        <text>ATP + H2O = ADP + phosphate + H(+)</text>
        <dbReference type="Rhea" id="RHEA:13065"/>
        <dbReference type="ChEBI" id="CHEBI:15377"/>
        <dbReference type="ChEBI" id="CHEBI:15378"/>
        <dbReference type="ChEBI" id="CHEBI:30616"/>
        <dbReference type="ChEBI" id="CHEBI:43474"/>
        <dbReference type="ChEBI" id="CHEBI:456216"/>
        <dbReference type="EC" id="5.6.2.4"/>
    </reaction>
</comment>
<evidence type="ECO:0000313" key="20">
    <source>
        <dbReference type="Proteomes" id="UP000741863"/>
    </source>
</evidence>
<evidence type="ECO:0000256" key="9">
    <source>
        <dbReference type="ARBA" id="ARBA00023204"/>
    </source>
</evidence>
<proteinExistence type="inferred from homology"/>
<dbReference type="InterPro" id="IPR011604">
    <property type="entry name" value="PDDEXK-like_dom_sf"/>
</dbReference>
<evidence type="ECO:0000256" key="1">
    <source>
        <dbReference type="ARBA" id="ARBA00022722"/>
    </source>
</evidence>
<evidence type="ECO:0000256" key="11">
    <source>
        <dbReference type="ARBA" id="ARBA00034617"/>
    </source>
</evidence>
<feature type="coiled-coil region" evidence="15">
    <location>
        <begin position="960"/>
        <end position="992"/>
    </location>
</feature>
<dbReference type="Gene3D" id="3.90.320.10">
    <property type="match status" value="1"/>
</dbReference>
<evidence type="ECO:0000256" key="7">
    <source>
        <dbReference type="ARBA" id="ARBA00022840"/>
    </source>
</evidence>
<evidence type="ECO:0000256" key="4">
    <source>
        <dbReference type="ARBA" id="ARBA00022801"/>
    </source>
</evidence>
<reference evidence="19 20" key="1">
    <citation type="submission" date="2021-01" db="EMBL/GenBank/DDBJ databases">
        <title>Genomic Encyclopedia of Type Strains, Phase IV (KMG-IV): sequencing the most valuable type-strain genomes for metagenomic binning, comparative biology and taxonomic classification.</title>
        <authorList>
            <person name="Goeker M."/>
        </authorList>
    </citation>
    <scope>NUCLEOTIDE SEQUENCE [LARGE SCALE GENOMIC DNA]</scope>
    <source>
        <strain evidence="19 20">DSM 25540</strain>
    </source>
</reference>
<evidence type="ECO:0000256" key="8">
    <source>
        <dbReference type="ARBA" id="ARBA00023125"/>
    </source>
</evidence>
<comment type="catalytic activity">
    <reaction evidence="11 13">
        <text>Couples ATP hydrolysis with the unwinding of duplex DNA by translocating in the 3'-5' direction.</text>
        <dbReference type="EC" id="5.6.2.4"/>
    </reaction>
</comment>
<keyword evidence="4 13" id="KW-0378">Hydrolase</keyword>
<feature type="domain" description="UvrD-like helicase ATP-binding" evidence="17">
    <location>
        <begin position="13"/>
        <end position="480"/>
    </location>
</feature>
<dbReference type="GO" id="GO:0016787">
    <property type="term" value="F:hydrolase activity"/>
    <property type="evidence" value="ECO:0007669"/>
    <property type="project" value="UniProtKB-KW"/>
</dbReference>
<dbReference type="InterPro" id="IPR014017">
    <property type="entry name" value="DNA_helicase_UvrD-like_C"/>
</dbReference>
<protein>
    <recommendedName>
        <fullName evidence="13">ATP-dependent helicase/nuclease subunit A</fullName>
        <ecNumber evidence="13">3.1.-.-</ecNumber>
        <ecNumber evidence="13">5.6.2.4</ecNumber>
    </recommendedName>
    <alternativeName>
        <fullName evidence="13">ATP-dependent helicase/nuclease AddA</fullName>
    </alternativeName>
    <alternativeName>
        <fullName evidence="13">DNA 3'-5' helicase AddA</fullName>
    </alternativeName>
</protein>
<sequence length="1235" mass="143233">MSTWSLDAKPAHVHWTDAQWQAISLKGGNILVAAAAGSGKTAVLVERIVRRIMDPLDPAEIDRLLIVTFTKAAAAEMKERIGERIEEELQTNPSLYLQRQRQLLNRANISTLHSFCQELIRNYYYDIDVDPKVRIANDTERELLKEEVLEDVLERYYSQPVENAESFFELVEAYSNDRSDDGFRSLVFEMYTRSRAHPEPNVWLESLVTMYNDAYTHPEETIWGAHLLRAIKEKVHAAKNALTKALELALEHNYDYFQSKLQAVQTMDDYERWDSIRDAVEQFTWGRMPAKPRNQDIDEDTLERAKAYRDQSKKLLEDVAELLKPDPTSYLEVIEAMKPRIVQLVEIVKAFSEHYRAMKREKTLIDFDDLEHFALEILSSESIRKPSEAALFYQGYFEEVLTDEYQDTNQVQEAILELLSNGRNRFMVGDVKQSIYRFRLAEPALFIHKHETYAKIDNLDVENASTEGVKVDLSSNFRSRHTVLNGVNYLFEQTMDKEVGDVTYDESQSLQYGNIHYDNQASDYDPEVYVVEAPNDAHDEETLTKVEQEAQLVANKIQRLIHEAYPVFDKQTKATRPVEYRDFAILMRSLPSAPTYLDVFKRAGIPVYSDRDEGYFRRVEVQVMLSLLRVIDNPYQDIPLASVLRSPIVGLREHELAEIRLQAVGQPFFEAVKAMIATLPALDASTESSFLIEKAHHEDWKRRLHLFYVHLQSWRVRARHTSLATFIWELFEETGYDAYVGGLSGGKQRQANVQALYDKAKTFEKTSFRGIFRFLRFVDRMEEQGDDLESARTLSEKEDVVTILSIHKSKGLEFPVVFVVDMMKNFNLSDSRRSIQIHQSLGFGSSYFDTKRRIKRKTLPELAIKEAQKREQMSEELRILYVALTRAKEKLFLIGSSKGVENSLAGYKLYAESDQVLLPVHVRSNAKHFYDFIIPALLRHPQMENEHPDYVAYSRYPHDATFTLNVIEEQKREHEQLEAEAIEETLQQMKQLKPIGEKSEYYDFISERLRFDYPYKQATDSFAKQSVSELKQTLQEEDPYSQHTMKNNSFTTSNARRPKFMQQQKLSGAEIGTATHTVMQHVSFAETHEDEISSLTNTLKEKELLTVQEAEVVDTTAVLKFIQSDLGTRIQQATEIHREIAFSYIRKTEAENAVLVQGMADLVFVDHAGKNILIDYKTDQITNRFTNGFDEAESVMRKRYEQQLRLYKEALEQIWNEEITESWLYFFDGGHALKL</sequence>
<keyword evidence="9 13" id="KW-0234">DNA repair</keyword>
<comment type="similarity">
    <text evidence="13">Belongs to the helicase family. AddA subfamily.</text>
</comment>
<keyword evidence="1 13" id="KW-0540">Nuclease</keyword>
<dbReference type="EMBL" id="JAFBEC010000007">
    <property type="protein sequence ID" value="MBM7633442.1"/>
    <property type="molecule type" value="Genomic_DNA"/>
</dbReference>
<dbReference type="RefSeq" id="WP_204698084.1">
    <property type="nucleotide sequence ID" value="NZ_JAFBEC010000007.1"/>
</dbReference>
<evidence type="ECO:0000256" key="6">
    <source>
        <dbReference type="ARBA" id="ARBA00022839"/>
    </source>
</evidence>
<keyword evidence="5 13" id="KW-0347">Helicase</keyword>
<dbReference type="EC" id="5.6.2.4" evidence="13"/>
<evidence type="ECO:0000256" key="14">
    <source>
        <dbReference type="PROSITE-ProRule" id="PRU00560"/>
    </source>
</evidence>
<feature type="domain" description="UvrD-like helicase C-terminal" evidence="18">
    <location>
        <begin position="507"/>
        <end position="811"/>
    </location>
</feature>
<feature type="binding site" evidence="14">
    <location>
        <begin position="34"/>
        <end position="41"/>
    </location>
    <ligand>
        <name>ATP</name>
        <dbReference type="ChEBI" id="CHEBI:30616"/>
    </ligand>
</feature>
<keyword evidence="15" id="KW-0175">Coiled coil</keyword>
<dbReference type="SUPFAM" id="SSF52540">
    <property type="entry name" value="P-loop containing nucleoside triphosphate hydrolases"/>
    <property type="match status" value="1"/>
</dbReference>
<dbReference type="SUPFAM" id="SSF52980">
    <property type="entry name" value="Restriction endonuclease-like"/>
    <property type="match status" value="1"/>
</dbReference>
<dbReference type="InterPro" id="IPR014152">
    <property type="entry name" value="AddA"/>
</dbReference>
<dbReference type="HAMAP" id="MF_01451">
    <property type="entry name" value="AddA"/>
    <property type="match status" value="1"/>
</dbReference>
<keyword evidence="6 13" id="KW-0269">Exonuclease</keyword>
<dbReference type="PROSITE" id="PS51198">
    <property type="entry name" value="UVRD_HELICASE_ATP_BIND"/>
    <property type="match status" value="1"/>
</dbReference>
<dbReference type="InterPro" id="IPR011335">
    <property type="entry name" value="Restrct_endonuc-II-like"/>
</dbReference>
<dbReference type="InterPro" id="IPR014016">
    <property type="entry name" value="UvrD-like_ATP-bd"/>
</dbReference>
<comment type="function">
    <text evidence="13">The heterodimer acts as both an ATP-dependent DNA helicase and an ATP-dependent, dual-direction single-stranded exonuclease. Recognizes the chi site generating a DNA molecule suitable for the initiation of homologous recombination. The AddA nuclease domain is required for chi fragment generation; this subunit has the helicase and 3' -&gt; 5' nuclease activities.</text>
</comment>
<keyword evidence="7 13" id="KW-0067">ATP-binding</keyword>
<evidence type="ECO:0000256" key="2">
    <source>
        <dbReference type="ARBA" id="ARBA00022741"/>
    </source>
</evidence>